<evidence type="ECO:0000256" key="1">
    <source>
        <dbReference type="SAM" id="MobiDB-lite"/>
    </source>
</evidence>
<dbReference type="Proteomes" id="UP001221898">
    <property type="component" value="Unassembled WGS sequence"/>
</dbReference>
<evidence type="ECO:0000313" key="2">
    <source>
        <dbReference type="EMBL" id="KAJ8417112.1"/>
    </source>
</evidence>
<keyword evidence="3" id="KW-1185">Reference proteome</keyword>
<name>A0AAD7TAN5_9TELE</name>
<protein>
    <submittedName>
        <fullName evidence="2">Uncharacterized protein</fullName>
    </submittedName>
</protein>
<gene>
    <name evidence="2" type="ORF">AAFF_G00283390</name>
</gene>
<sequence>MALATWLKHKIFTMEMDATSTSPLDRTVQASQPFRPNSRGRRTRERQREQGLALPLRHGDDSRPPEASVEGRGGGQQRARNNGPDTGRACRAARSPNGHHRWTGQSVGLSIWLATGSRAAAKGTASLLTPSLKD</sequence>
<evidence type="ECO:0000313" key="3">
    <source>
        <dbReference type="Proteomes" id="UP001221898"/>
    </source>
</evidence>
<dbReference type="AlphaFoldDB" id="A0AAD7TAN5"/>
<comment type="caution">
    <text evidence="2">The sequence shown here is derived from an EMBL/GenBank/DDBJ whole genome shotgun (WGS) entry which is preliminary data.</text>
</comment>
<feature type="compositionally biased region" description="Polar residues" evidence="1">
    <location>
        <begin position="19"/>
        <end position="35"/>
    </location>
</feature>
<feature type="region of interest" description="Disordered" evidence="1">
    <location>
        <begin position="19"/>
        <end position="104"/>
    </location>
</feature>
<dbReference type="EMBL" id="JAINUG010000004">
    <property type="protein sequence ID" value="KAJ8417112.1"/>
    <property type="molecule type" value="Genomic_DNA"/>
</dbReference>
<organism evidence="2 3">
    <name type="scientific">Aldrovandia affinis</name>
    <dbReference type="NCBI Taxonomy" id="143900"/>
    <lineage>
        <taxon>Eukaryota</taxon>
        <taxon>Metazoa</taxon>
        <taxon>Chordata</taxon>
        <taxon>Craniata</taxon>
        <taxon>Vertebrata</taxon>
        <taxon>Euteleostomi</taxon>
        <taxon>Actinopterygii</taxon>
        <taxon>Neopterygii</taxon>
        <taxon>Teleostei</taxon>
        <taxon>Notacanthiformes</taxon>
        <taxon>Halosauridae</taxon>
        <taxon>Aldrovandia</taxon>
    </lineage>
</organism>
<reference evidence="2" key="1">
    <citation type="journal article" date="2023" name="Science">
        <title>Genome structures resolve the early diversification of teleost fishes.</title>
        <authorList>
            <person name="Parey E."/>
            <person name="Louis A."/>
            <person name="Montfort J."/>
            <person name="Bouchez O."/>
            <person name="Roques C."/>
            <person name="Iampietro C."/>
            <person name="Lluch J."/>
            <person name="Castinel A."/>
            <person name="Donnadieu C."/>
            <person name="Desvignes T."/>
            <person name="Floi Bucao C."/>
            <person name="Jouanno E."/>
            <person name="Wen M."/>
            <person name="Mejri S."/>
            <person name="Dirks R."/>
            <person name="Jansen H."/>
            <person name="Henkel C."/>
            <person name="Chen W.J."/>
            <person name="Zahm M."/>
            <person name="Cabau C."/>
            <person name="Klopp C."/>
            <person name="Thompson A.W."/>
            <person name="Robinson-Rechavi M."/>
            <person name="Braasch I."/>
            <person name="Lecointre G."/>
            <person name="Bobe J."/>
            <person name="Postlethwait J.H."/>
            <person name="Berthelot C."/>
            <person name="Roest Crollius H."/>
            <person name="Guiguen Y."/>
        </authorList>
    </citation>
    <scope>NUCLEOTIDE SEQUENCE</scope>
    <source>
        <strain evidence="2">NC1722</strain>
    </source>
</reference>
<proteinExistence type="predicted"/>
<accession>A0AAD7TAN5</accession>